<dbReference type="Pfam" id="PF00905">
    <property type="entry name" value="Transpeptidase"/>
    <property type="match status" value="1"/>
</dbReference>
<evidence type="ECO:0000313" key="9">
    <source>
        <dbReference type="Proteomes" id="UP000239471"/>
    </source>
</evidence>
<dbReference type="Gene3D" id="3.90.1310.10">
    <property type="entry name" value="Penicillin-binding protein 2a (Domain 2)"/>
    <property type="match status" value="1"/>
</dbReference>
<feature type="domain" description="Penicillin-binding protein transpeptidase" evidence="5">
    <location>
        <begin position="353"/>
        <end position="668"/>
    </location>
</feature>
<dbReference type="GO" id="GO:0071555">
    <property type="term" value="P:cell wall organization"/>
    <property type="evidence" value="ECO:0007669"/>
    <property type="project" value="TreeGrafter"/>
</dbReference>
<dbReference type="InterPro" id="IPR001460">
    <property type="entry name" value="PCN-bd_Tpept"/>
</dbReference>
<evidence type="ECO:0000256" key="3">
    <source>
        <dbReference type="ARBA" id="ARBA00023136"/>
    </source>
</evidence>
<evidence type="ECO:0000259" key="5">
    <source>
        <dbReference type="Pfam" id="PF00905"/>
    </source>
</evidence>
<dbReference type="AlphaFoldDB" id="A0A2T0BEH1"/>
<dbReference type="GO" id="GO:0005886">
    <property type="term" value="C:plasma membrane"/>
    <property type="evidence" value="ECO:0007669"/>
    <property type="project" value="TreeGrafter"/>
</dbReference>
<feature type="domain" description="NTF2-like N-terminal transpeptidase" evidence="7">
    <location>
        <begin position="33"/>
        <end position="146"/>
    </location>
</feature>
<dbReference type="Gene3D" id="3.40.710.10">
    <property type="entry name" value="DD-peptidase/beta-lactamase superfamily"/>
    <property type="match status" value="1"/>
</dbReference>
<keyword evidence="9" id="KW-1185">Reference proteome</keyword>
<name>A0A2T0BEH1_9CLOT</name>
<dbReference type="Gene3D" id="3.30.1390.30">
    <property type="entry name" value="Penicillin-binding protein 2a, domain 3"/>
    <property type="match status" value="1"/>
</dbReference>
<organism evidence="8 9">
    <name type="scientific">Clostridium vincentii</name>
    <dbReference type="NCBI Taxonomy" id="52704"/>
    <lineage>
        <taxon>Bacteria</taxon>
        <taxon>Bacillati</taxon>
        <taxon>Bacillota</taxon>
        <taxon>Clostridia</taxon>
        <taxon>Eubacteriales</taxon>
        <taxon>Clostridiaceae</taxon>
        <taxon>Clostridium</taxon>
    </lineage>
</organism>
<evidence type="ECO:0000256" key="4">
    <source>
        <dbReference type="SAM" id="Phobius"/>
    </source>
</evidence>
<dbReference type="PANTHER" id="PTHR30627">
    <property type="entry name" value="PEPTIDOGLYCAN D,D-TRANSPEPTIDASE"/>
    <property type="match status" value="1"/>
</dbReference>
<accession>A0A2T0BEH1</accession>
<reference evidence="8 9" key="1">
    <citation type="submission" date="2018-03" db="EMBL/GenBank/DDBJ databases">
        <title>Genome sequence of Clostridium vincentii DSM 10228.</title>
        <authorList>
            <person name="Poehlein A."/>
            <person name="Daniel R."/>
        </authorList>
    </citation>
    <scope>NUCLEOTIDE SEQUENCE [LARGE SCALE GENOMIC DNA]</scope>
    <source>
        <strain evidence="8 9">DSM 10228</strain>
    </source>
</reference>
<evidence type="ECO:0000256" key="1">
    <source>
        <dbReference type="ARBA" id="ARBA00004370"/>
    </source>
</evidence>
<dbReference type="GO" id="GO:0008658">
    <property type="term" value="F:penicillin binding"/>
    <property type="evidence" value="ECO:0007669"/>
    <property type="project" value="InterPro"/>
</dbReference>
<dbReference type="InterPro" id="IPR012338">
    <property type="entry name" value="Beta-lactam/transpept-like"/>
</dbReference>
<evidence type="ECO:0000259" key="7">
    <source>
        <dbReference type="Pfam" id="PF05223"/>
    </source>
</evidence>
<keyword evidence="4" id="KW-1133">Transmembrane helix</keyword>
<comment type="subcellular location">
    <subcellularLocation>
        <location evidence="1">Membrane</location>
    </subcellularLocation>
</comment>
<feature type="domain" description="Penicillin-binding protein dimerisation" evidence="6">
    <location>
        <begin position="154"/>
        <end position="321"/>
    </location>
</feature>
<dbReference type="OrthoDB" id="9766847at2"/>
<feature type="transmembrane region" description="Helical" evidence="4">
    <location>
        <begin position="7"/>
        <end position="27"/>
    </location>
</feature>
<dbReference type="Proteomes" id="UP000239471">
    <property type="component" value="Unassembled WGS sequence"/>
</dbReference>
<keyword evidence="4" id="KW-0812">Transmembrane</keyword>
<dbReference type="SUPFAM" id="SSF54427">
    <property type="entry name" value="NTF2-like"/>
    <property type="match status" value="1"/>
</dbReference>
<dbReference type="SUPFAM" id="SSF56601">
    <property type="entry name" value="beta-lactamase/transpeptidase-like"/>
    <property type="match status" value="1"/>
</dbReference>
<proteinExistence type="inferred from homology"/>
<dbReference type="Pfam" id="PF05223">
    <property type="entry name" value="MecA_N"/>
    <property type="match status" value="1"/>
</dbReference>
<protein>
    <submittedName>
        <fullName evidence="8">Beta-lactam-inducible penicillin-binding protein</fullName>
    </submittedName>
</protein>
<dbReference type="Gene3D" id="3.10.450.100">
    <property type="entry name" value="NTF2-like, domain 1"/>
    <property type="match status" value="1"/>
</dbReference>
<dbReference type="GO" id="GO:0046677">
    <property type="term" value="P:response to antibiotic"/>
    <property type="evidence" value="ECO:0007669"/>
    <property type="project" value="InterPro"/>
</dbReference>
<dbReference type="PANTHER" id="PTHR30627:SF25">
    <property type="entry name" value="PENICILLIN-BINDING PROTEIN 3"/>
    <property type="match status" value="1"/>
</dbReference>
<dbReference type="InterPro" id="IPR050515">
    <property type="entry name" value="Beta-lactam/transpept"/>
</dbReference>
<dbReference type="EMBL" id="PVXQ01000018">
    <property type="protein sequence ID" value="PRR82265.1"/>
    <property type="molecule type" value="Genomic_DNA"/>
</dbReference>
<comment type="caution">
    <text evidence="8">The sequence shown here is derived from an EMBL/GenBank/DDBJ whole genome shotgun (WGS) entry which is preliminary data.</text>
</comment>
<dbReference type="RefSeq" id="WP_106059899.1">
    <property type="nucleotide sequence ID" value="NZ_PVXQ01000018.1"/>
</dbReference>
<evidence type="ECO:0000313" key="8">
    <source>
        <dbReference type="EMBL" id="PRR82265.1"/>
    </source>
</evidence>
<dbReference type="Pfam" id="PF03717">
    <property type="entry name" value="PBP_dimer"/>
    <property type="match status" value="1"/>
</dbReference>
<keyword evidence="3 4" id="KW-0472">Membrane</keyword>
<sequence length="673" mass="72808">MKRNLKIGIGVSVLCVVGIVAGAIFFVSKNADKPKEVLKEYIGLLNDKEYSAMYEMLSVESKENISEEDFLSRNKNIYEGIEANDINVEIGELSKTAGVSTVPYDTTMNTVDGELTFSNTMEIKKDDGEYSLIWSSKDIFPELEDDYKVNVTTVKSKRGDILDRNGALLATDSTAANVGIVPGKLTNKEADVIKIASILEITVEDINSKLNASYVQDDMFVPLKVIGKDDARKASLLTIPGIMISDKAARVYPLGVQAAHLTGYVQSISAEELEEKKDNEYTEASVIGKAGSESLYEDNLRGIDGGEIYITNQNGSKISTLKTKEVKNGENVKLTIDINMQSTLYAQFASDKGASVAMNPTTGEVLALVSTPSYDPNDFVMGMSTEKWNSLNDDVNKPLYSRFKATAAPGSAFKPITAAIGLNTNLLDPSANKSISGLSWQKDSSWGSYSVTRVSEYAGGSNLENAMVYSDNIYFAQAALDIGKDKFKAGLESFGFSESLDFDFGLTKSQISSSEEIKTDVQLADSGYGQGEILVNPVHLASMYTMFVNEGSMVNPYLIYKDTPAPTIWKANVVSKEVASTVLADITQVVENPNGTGHEVQTAGLTIAAKTGTAEIKASQDDSTGTEIGWFAAMTTNRGNNNLLVIGMAEDVKDKGGSHYVIPKVKKAFETLK</sequence>
<gene>
    <name evidence="8" type="primary">pbp</name>
    <name evidence="8" type="ORF">CLVI_19250</name>
</gene>
<dbReference type="InterPro" id="IPR007887">
    <property type="entry name" value="MecA_N"/>
</dbReference>
<evidence type="ECO:0000259" key="6">
    <source>
        <dbReference type="Pfam" id="PF03717"/>
    </source>
</evidence>
<dbReference type="InterPro" id="IPR032710">
    <property type="entry name" value="NTF2-like_dom_sf"/>
</dbReference>
<evidence type="ECO:0000256" key="2">
    <source>
        <dbReference type="ARBA" id="ARBA00007171"/>
    </source>
</evidence>
<comment type="similarity">
    <text evidence="2">Belongs to the transpeptidase family.</text>
</comment>
<dbReference type="SUPFAM" id="SSF56519">
    <property type="entry name" value="Penicillin binding protein dimerisation domain"/>
    <property type="match status" value="1"/>
</dbReference>
<dbReference type="GO" id="GO:0071972">
    <property type="term" value="F:peptidoglycan L,D-transpeptidase activity"/>
    <property type="evidence" value="ECO:0007669"/>
    <property type="project" value="TreeGrafter"/>
</dbReference>
<dbReference type="InterPro" id="IPR005311">
    <property type="entry name" value="PBP_dimer"/>
</dbReference>
<dbReference type="InterPro" id="IPR036138">
    <property type="entry name" value="PBP_dimer_sf"/>
</dbReference>